<evidence type="ECO:0000259" key="8">
    <source>
        <dbReference type="Pfam" id="PF15297"/>
    </source>
</evidence>
<feature type="compositionally biased region" description="Polar residues" evidence="6">
    <location>
        <begin position="211"/>
        <end position="223"/>
    </location>
</feature>
<feature type="domain" description="Cytoskeleton-associated protein 2 C-terminal" evidence="8">
    <location>
        <begin position="405"/>
        <end position="583"/>
    </location>
</feature>
<keyword evidence="3" id="KW-0963">Cytoplasm</keyword>
<dbReference type="Pfam" id="PF15297">
    <property type="entry name" value="CKAP2_C"/>
    <property type="match status" value="2"/>
</dbReference>
<name>A0ABD0XKE8_UMBPY</name>
<feature type="chain" id="PRO_5044754236" description="Cytoskeleton-associated protein 2 C-terminal domain-containing protein" evidence="7">
    <location>
        <begin position="17"/>
        <end position="598"/>
    </location>
</feature>
<comment type="similarity">
    <text evidence="2">Belongs to the CKAP2 family.</text>
</comment>
<dbReference type="InterPro" id="IPR029197">
    <property type="entry name" value="CKAP2_C"/>
</dbReference>
<evidence type="ECO:0000256" key="1">
    <source>
        <dbReference type="ARBA" id="ARBA00004245"/>
    </source>
</evidence>
<sequence length="598" mass="65460">MLVVICTVFVLGLSRHNIIIRGPYFVTNKMDTVTRKNFKKGNKENARPSGHTKTQFISKSAPAKTVVAPSAPLHWKNNKTGSMGKEDAPKVNTEQKGVKATTAGDSKRRNTLSQAFLAKQAVKQRKLVAETTKPPSTIPNKPVPGTYKGKVVQSRISSFRKPGALGGGSECKVATSTSVPKADSQMLGKLPMARSKSVADLPVHGRFKVPQSCQPSRSKSVSNGPPPVSKCTVPPTRTAPFTVVCPSSRSAMRSKGKELPQSTKPKTTLAMDKNVKKPPVSSSLSQYRANTETAEERRAKLAQWLASKGKSLKRPPISVSARSKQVFKPEPMVYSESTAASQQETKVAEPEPLIPGENTHGVPEEETSCTLPLIMNTTLDLLDNSDTDFLPVDPEVKMNDVVVNLCDALKAMETPSACVDEEPEEKYPQEEKMEESEPNKAFEDSPENTSDCLEYESKGGAGASELKMRKVYVKDIKSDDSLTERTPEAEAASIVKYSVTTTPYLQSVKRTIDDEAFGSGSRRKSAIKDLKFLTPVRRSCRIQRKSCRLPGMLADHDTCVSSLAELVNLDDDANAYIYRRNPAILEDLPDHPKDLERI</sequence>
<keyword evidence="5" id="KW-0206">Cytoskeleton</keyword>
<protein>
    <recommendedName>
        <fullName evidence="8">Cytoskeleton-associated protein 2 C-terminal domain-containing protein</fullName>
    </recommendedName>
</protein>
<dbReference type="InterPro" id="IPR026165">
    <property type="entry name" value="CKAP2_fam"/>
</dbReference>
<proteinExistence type="inferred from homology"/>
<feature type="compositionally biased region" description="Basic and acidic residues" evidence="6">
    <location>
        <begin position="425"/>
        <end position="443"/>
    </location>
</feature>
<evidence type="ECO:0000256" key="4">
    <source>
        <dbReference type="ARBA" id="ARBA00022553"/>
    </source>
</evidence>
<feature type="region of interest" description="Disordered" evidence="6">
    <location>
        <begin position="40"/>
        <end position="108"/>
    </location>
</feature>
<dbReference type="GO" id="GO:0005856">
    <property type="term" value="C:cytoskeleton"/>
    <property type="evidence" value="ECO:0007669"/>
    <property type="project" value="UniProtKB-SubCell"/>
</dbReference>
<dbReference type="PANTHER" id="PTHR16076:SF8">
    <property type="entry name" value="CYTOSKELETON-ASSOCIATED PROTEIN 2"/>
    <property type="match status" value="1"/>
</dbReference>
<evidence type="ECO:0000256" key="3">
    <source>
        <dbReference type="ARBA" id="ARBA00022490"/>
    </source>
</evidence>
<reference evidence="9 10" key="1">
    <citation type="submission" date="2024-06" db="EMBL/GenBank/DDBJ databases">
        <authorList>
            <person name="Pan Q."/>
            <person name="Wen M."/>
            <person name="Jouanno E."/>
            <person name="Zahm M."/>
            <person name="Klopp C."/>
            <person name="Cabau C."/>
            <person name="Louis A."/>
            <person name="Berthelot C."/>
            <person name="Parey E."/>
            <person name="Roest Crollius H."/>
            <person name="Montfort J."/>
            <person name="Robinson-Rechavi M."/>
            <person name="Bouchez O."/>
            <person name="Lampietro C."/>
            <person name="Lopez Roques C."/>
            <person name="Donnadieu C."/>
            <person name="Postlethwait J."/>
            <person name="Bobe J."/>
            <person name="Verreycken H."/>
            <person name="Guiguen Y."/>
        </authorList>
    </citation>
    <scope>NUCLEOTIDE SEQUENCE [LARGE SCALE GENOMIC DNA]</scope>
    <source>
        <strain evidence="9">Up_M1</strain>
        <tissue evidence="9">Testis</tissue>
    </source>
</reference>
<comment type="caution">
    <text evidence="9">The sequence shown here is derived from an EMBL/GenBank/DDBJ whole genome shotgun (WGS) entry which is preliminary data.</text>
</comment>
<feature type="signal peptide" evidence="7">
    <location>
        <begin position="1"/>
        <end position="16"/>
    </location>
</feature>
<dbReference type="EMBL" id="JAGEUA010000003">
    <property type="protein sequence ID" value="KAL0994375.1"/>
    <property type="molecule type" value="Genomic_DNA"/>
</dbReference>
<evidence type="ECO:0000256" key="6">
    <source>
        <dbReference type="SAM" id="MobiDB-lite"/>
    </source>
</evidence>
<dbReference type="AlphaFoldDB" id="A0ABD0XKE8"/>
<keyword evidence="10" id="KW-1185">Reference proteome</keyword>
<keyword evidence="4" id="KW-0597">Phosphoprotein</keyword>
<feature type="region of interest" description="Disordered" evidence="6">
    <location>
        <begin position="336"/>
        <end position="364"/>
    </location>
</feature>
<organism evidence="9 10">
    <name type="scientific">Umbra pygmaea</name>
    <name type="common">Eastern mudminnow</name>
    <dbReference type="NCBI Taxonomy" id="75934"/>
    <lineage>
        <taxon>Eukaryota</taxon>
        <taxon>Metazoa</taxon>
        <taxon>Chordata</taxon>
        <taxon>Craniata</taxon>
        <taxon>Vertebrata</taxon>
        <taxon>Euteleostomi</taxon>
        <taxon>Actinopterygii</taxon>
        <taxon>Neopterygii</taxon>
        <taxon>Teleostei</taxon>
        <taxon>Protacanthopterygii</taxon>
        <taxon>Esociformes</taxon>
        <taxon>Umbridae</taxon>
        <taxon>Umbra</taxon>
    </lineage>
</organism>
<feature type="compositionally biased region" description="Polar residues" evidence="6">
    <location>
        <begin position="336"/>
        <end position="345"/>
    </location>
</feature>
<evidence type="ECO:0000256" key="2">
    <source>
        <dbReference type="ARBA" id="ARBA00009468"/>
    </source>
</evidence>
<feature type="region of interest" description="Disordered" evidence="6">
    <location>
        <begin position="128"/>
        <end position="147"/>
    </location>
</feature>
<feature type="domain" description="Cytoskeleton-associated protein 2 C-terminal" evidence="8">
    <location>
        <begin position="281"/>
        <end position="330"/>
    </location>
</feature>
<accession>A0ABD0XKE8</accession>
<feature type="region of interest" description="Disordered" evidence="6">
    <location>
        <begin position="208"/>
        <end position="234"/>
    </location>
</feature>
<feature type="region of interest" description="Disordered" evidence="6">
    <location>
        <begin position="417"/>
        <end position="452"/>
    </location>
</feature>
<evidence type="ECO:0000256" key="7">
    <source>
        <dbReference type="SAM" id="SignalP"/>
    </source>
</evidence>
<dbReference type="Proteomes" id="UP001557470">
    <property type="component" value="Unassembled WGS sequence"/>
</dbReference>
<evidence type="ECO:0000256" key="5">
    <source>
        <dbReference type="ARBA" id="ARBA00023212"/>
    </source>
</evidence>
<dbReference type="PANTHER" id="PTHR16076">
    <property type="entry name" value="CYTOSKELETON ASSOCIATED PROTEIN 2-RELATED"/>
    <property type="match status" value="1"/>
</dbReference>
<gene>
    <name evidence="9" type="ORF">UPYG_G00121400</name>
</gene>
<evidence type="ECO:0000313" key="9">
    <source>
        <dbReference type="EMBL" id="KAL0994375.1"/>
    </source>
</evidence>
<comment type="subcellular location">
    <subcellularLocation>
        <location evidence="1">Cytoplasm</location>
        <location evidence="1">Cytoskeleton</location>
    </subcellularLocation>
</comment>
<keyword evidence="7" id="KW-0732">Signal</keyword>
<evidence type="ECO:0000313" key="10">
    <source>
        <dbReference type="Proteomes" id="UP001557470"/>
    </source>
</evidence>